<reference evidence="4" key="2">
    <citation type="submission" date="2013-12" db="EMBL/GenBank/DDBJ databases">
        <authorList>
            <person name="Yu Y."/>
            <person name="Lee S."/>
            <person name="de Baynast K."/>
            <person name="Wissotski M."/>
            <person name="Liu L."/>
            <person name="Talag J."/>
            <person name="Goicoechea J."/>
            <person name="Angelova A."/>
            <person name="Jetty R."/>
            <person name="Kudrna D."/>
            <person name="Golser W."/>
            <person name="Rivera L."/>
            <person name="Zhang J."/>
            <person name="Wing R."/>
        </authorList>
    </citation>
    <scope>NUCLEOTIDE SEQUENCE</scope>
</reference>
<dbReference type="eggNOG" id="ENOG502QQBP">
    <property type="taxonomic scope" value="Eukaryota"/>
</dbReference>
<keyword evidence="1" id="KW-0812">Transmembrane</keyword>
<dbReference type="EnsemblPlants" id="LPERR04G01210.1">
    <property type="protein sequence ID" value="LPERR04G01210.1"/>
    <property type="gene ID" value="LPERR04G01210"/>
</dbReference>
<keyword evidence="1" id="KW-1133">Transmembrane helix</keyword>
<evidence type="ECO:0000256" key="1">
    <source>
        <dbReference type="SAM" id="Phobius"/>
    </source>
</evidence>
<organism evidence="3 4">
    <name type="scientific">Leersia perrieri</name>
    <dbReference type="NCBI Taxonomy" id="77586"/>
    <lineage>
        <taxon>Eukaryota</taxon>
        <taxon>Viridiplantae</taxon>
        <taxon>Streptophyta</taxon>
        <taxon>Embryophyta</taxon>
        <taxon>Tracheophyta</taxon>
        <taxon>Spermatophyta</taxon>
        <taxon>Magnoliopsida</taxon>
        <taxon>Liliopsida</taxon>
        <taxon>Poales</taxon>
        <taxon>Poaceae</taxon>
        <taxon>BOP clade</taxon>
        <taxon>Oryzoideae</taxon>
        <taxon>Oryzeae</taxon>
        <taxon>Oryzinae</taxon>
        <taxon>Leersia</taxon>
    </lineage>
</organism>
<feature type="domain" description="DUF4220" evidence="2">
    <location>
        <begin position="1"/>
        <end position="233"/>
    </location>
</feature>
<evidence type="ECO:0000259" key="2">
    <source>
        <dbReference type="Pfam" id="PF13968"/>
    </source>
</evidence>
<dbReference type="AlphaFoldDB" id="A0A0D9W246"/>
<dbReference type="HOGENOM" id="CLU_009180_5_3_1"/>
<reference evidence="3 4" key="1">
    <citation type="submission" date="2012-08" db="EMBL/GenBank/DDBJ databases">
        <title>Oryza genome evolution.</title>
        <authorList>
            <person name="Wing R.A."/>
        </authorList>
    </citation>
    <scope>NUCLEOTIDE SEQUENCE</scope>
</reference>
<keyword evidence="1" id="KW-0472">Membrane</keyword>
<keyword evidence="4" id="KW-1185">Reference proteome</keyword>
<dbReference type="InterPro" id="IPR025315">
    <property type="entry name" value="DUF4220"/>
</dbReference>
<feature type="transmembrane region" description="Helical" evidence="1">
    <location>
        <begin position="627"/>
        <end position="643"/>
    </location>
</feature>
<dbReference type="Pfam" id="PF13968">
    <property type="entry name" value="DUF4220"/>
    <property type="match status" value="2"/>
</dbReference>
<dbReference type="Proteomes" id="UP000032180">
    <property type="component" value="Chromosome 4"/>
</dbReference>
<evidence type="ECO:0000313" key="3">
    <source>
        <dbReference type="EnsemblPlants" id="LPERR04G01210.1"/>
    </source>
</evidence>
<dbReference type="STRING" id="77586.A0A0D9W246"/>
<proteinExistence type="predicted"/>
<dbReference type="Gramene" id="LPERR04G01210.1">
    <property type="protein sequence ID" value="LPERR04G01210.1"/>
    <property type="gene ID" value="LPERR04G01210"/>
</dbReference>
<feature type="transmembrane region" description="Helical" evidence="1">
    <location>
        <begin position="596"/>
        <end position="615"/>
    </location>
</feature>
<accession>A0A0D9W246</accession>
<dbReference type="PANTHER" id="PTHR31325">
    <property type="entry name" value="OS01G0798800 PROTEIN-RELATED"/>
    <property type="match status" value="1"/>
</dbReference>
<evidence type="ECO:0000313" key="4">
    <source>
        <dbReference type="Proteomes" id="UP000032180"/>
    </source>
</evidence>
<feature type="domain" description="DUF4220" evidence="2">
    <location>
        <begin position="512"/>
        <end position="719"/>
    </location>
</feature>
<sequence length="723" mass="83946">MERTVAMMQANLGNMRSSSKKSKLERRRIFFRDTRDQLGGNEHALMVAHDLLYITKGAFVDHLDDDHPLDFEDVRSQVFRNGWKEMVKVVEMELSLMYDILYTKAAVVHTWFGYAIRVVSPVVSATALLLFWSSFHAGKDDHQRRHDDIVITYILMAGTVFLDIRCLLRAAVSTWTYTFLIDSPCCWLHHGFPARWRVLRRFLVSLYPCRLLHKEPTSYRMWPGTIGQYNLFHECLHHDTTSVMSGLVKKVASDDQWMEYEYHYSRGTVISAHVRELLFDCIWQYMKLAYPVDLSKMKGACEPCSCSARVDSVRELEEALDFLPEFQESILILHIATDVFYLSAQESDHNGVSSKQLVKAIKTLSDYLVFLVAVRPSMLPGLKLRSLYEATQFALEKIWSGKRSSSSCNSARTEEKCLADILRAMEEEEGETVLWNPNSWRRGYRTRNWKPDFISKLYDSSIVLSDGIRLAEIMLRWLRHGRWCSNFGIIRGSINELPSNYQLRWYKGYLQSEDHPEDYSSNDEFLLQRAHSLFHICKRAIVDSVINVDADKDDDRESTKIIRKLMKEPMLWRVMEMELSLMYDILYTKAGVIHTWIGYSIRTLSPFAIATSFLLFHFSGNKDHHRVVDIVVTYVLLCGALFMETTSLLSSLGSCWALHFLCTTQLSWLRHEALCAGRWHRLRRMVLSLRKIVTVMTAGYFNRSREWSGTIGQFNLLSFRAGQ</sequence>
<reference evidence="3" key="3">
    <citation type="submission" date="2015-04" db="UniProtKB">
        <authorList>
            <consortium name="EnsemblPlants"/>
        </authorList>
    </citation>
    <scope>IDENTIFICATION</scope>
</reference>
<feature type="transmembrane region" description="Helical" evidence="1">
    <location>
        <begin position="149"/>
        <end position="168"/>
    </location>
</feature>
<name>A0A0D9W246_9ORYZ</name>
<protein>
    <recommendedName>
        <fullName evidence="2">DUF4220 domain-containing protein</fullName>
    </recommendedName>
</protein>
<feature type="transmembrane region" description="Helical" evidence="1">
    <location>
        <begin position="114"/>
        <end position="137"/>
    </location>
</feature>